<keyword evidence="1" id="KW-0540">Nuclease</keyword>
<organism evidence="1 2">
    <name type="scientific">Candidatus Uhrbacteria bacterium CG_4_9_14_3_um_filter_36_7</name>
    <dbReference type="NCBI Taxonomy" id="1975033"/>
    <lineage>
        <taxon>Bacteria</taxon>
        <taxon>Candidatus Uhriibacteriota</taxon>
    </lineage>
</organism>
<accession>A0A2M7XGH1</accession>
<keyword evidence="1" id="KW-0255">Endonuclease</keyword>
<dbReference type="Proteomes" id="UP000229749">
    <property type="component" value="Unassembled WGS sequence"/>
</dbReference>
<keyword evidence="1" id="KW-0378">Hydrolase</keyword>
<evidence type="ECO:0000313" key="1">
    <source>
        <dbReference type="EMBL" id="PJA46990.1"/>
    </source>
</evidence>
<proteinExistence type="predicted"/>
<evidence type="ECO:0000313" key="2">
    <source>
        <dbReference type="Proteomes" id="UP000229749"/>
    </source>
</evidence>
<gene>
    <name evidence="1" type="ORF">CO172_03265</name>
</gene>
<comment type="caution">
    <text evidence="1">The sequence shown here is derived from an EMBL/GenBank/DDBJ whole genome shotgun (WGS) entry which is preliminary data.</text>
</comment>
<reference evidence="2" key="1">
    <citation type="submission" date="2017-09" db="EMBL/GenBank/DDBJ databases">
        <title>Depth-based differentiation of microbial function through sediment-hosted aquifers and enrichment of novel symbionts in the deep terrestrial subsurface.</title>
        <authorList>
            <person name="Probst A.J."/>
            <person name="Ladd B."/>
            <person name="Jarett J.K."/>
            <person name="Geller-Mcgrath D.E."/>
            <person name="Sieber C.M.K."/>
            <person name="Emerson J.B."/>
            <person name="Anantharaman K."/>
            <person name="Thomas B.C."/>
            <person name="Malmstrom R."/>
            <person name="Stieglmeier M."/>
            <person name="Klingl A."/>
            <person name="Woyke T."/>
            <person name="Ryan C.M."/>
            <person name="Banfield J.F."/>
        </authorList>
    </citation>
    <scope>NUCLEOTIDE SEQUENCE [LARGE SCALE GENOMIC DNA]</scope>
</reference>
<dbReference type="AlphaFoldDB" id="A0A2M7XGH1"/>
<protein>
    <submittedName>
        <fullName evidence="1">Eco47II family restriction endonuclease</fullName>
    </submittedName>
</protein>
<name>A0A2M7XGH1_9BACT</name>
<dbReference type="InterPro" id="IPR019057">
    <property type="entry name" value="Restrct_endonuc_II_Eco47II"/>
</dbReference>
<dbReference type="Pfam" id="PF09553">
    <property type="entry name" value="RE_Eco47II"/>
    <property type="match status" value="1"/>
</dbReference>
<dbReference type="GO" id="GO:0009307">
    <property type="term" value="P:DNA restriction-modification system"/>
    <property type="evidence" value="ECO:0007669"/>
    <property type="project" value="InterPro"/>
</dbReference>
<dbReference type="EMBL" id="PFWS01000051">
    <property type="protein sequence ID" value="PJA46990.1"/>
    <property type="molecule type" value="Genomic_DNA"/>
</dbReference>
<dbReference type="GO" id="GO:0003677">
    <property type="term" value="F:DNA binding"/>
    <property type="evidence" value="ECO:0007669"/>
    <property type="project" value="InterPro"/>
</dbReference>
<sequence length="235" mass="26904">MPYLQFISDKELLTAIKKVIQKIESAEKSVDLKLYKNVLDPFSALFDGITHCVPYNDWIKSEKVRQIQKTMQNAIGDFHQDILGNITGCENMGAGGGLDICNRKKKIIAEIKNKFNTTKGNHKVEIYDAIKGKLKNPEFEGFVGYYVEIIPPNKKVYDKPFVPSDNKTNRRRPSNQKIRIIDGKSFYKLMTGNASALQELFEVLPHIITDNFPYKFDKKEARKYLALFAKAFDVS</sequence>
<dbReference type="GO" id="GO:0009036">
    <property type="term" value="F:type II site-specific deoxyribonuclease activity"/>
    <property type="evidence" value="ECO:0007669"/>
    <property type="project" value="InterPro"/>
</dbReference>